<feature type="region of interest" description="Disordered" evidence="4">
    <location>
        <begin position="552"/>
        <end position="572"/>
    </location>
</feature>
<dbReference type="InterPro" id="IPR029044">
    <property type="entry name" value="Nucleotide-diphossugar_trans"/>
</dbReference>
<evidence type="ECO:0000313" key="6">
    <source>
        <dbReference type="Proteomes" id="UP001652582"/>
    </source>
</evidence>
<proteinExistence type="inferred from homology"/>
<evidence type="ECO:0000256" key="1">
    <source>
        <dbReference type="ARBA" id="ARBA00006721"/>
    </source>
</evidence>
<dbReference type="Proteomes" id="UP001652582">
    <property type="component" value="Chromosome Z"/>
</dbReference>
<dbReference type="InterPro" id="IPR002654">
    <property type="entry name" value="Glyco_trans_25"/>
</dbReference>
<name>A0ABM3M5L6_BICAN</name>
<organism evidence="6 7">
    <name type="scientific">Bicyclus anynana</name>
    <name type="common">Squinting bush brown butterfly</name>
    <dbReference type="NCBI Taxonomy" id="110368"/>
    <lineage>
        <taxon>Eukaryota</taxon>
        <taxon>Metazoa</taxon>
        <taxon>Ecdysozoa</taxon>
        <taxon>Arthropoda</taxon>
        <taxon>Hexapoda</taxon>
        <taxon>Insecta</taxon>
        <taxon>Pterygota</taxon>
        <taxon>Neoptera</taxon>
        <taxon>Endopterygota</taxon>
        <taxon>Lepidoptera</taxon>
        <taxon>Glossata</taxon>
        <taxon>Ditrysia</taxon>
        <taxon>Papilionoidea</taxon>
        <taxon>Nymphalidae</taxon>
        <taxon>Satyrinae</taxon>
        <taxon>Satyrini</taxon>
        <taxon>Mycalesina</taxon>
        <taxon>Bicyclus</taxon>
    </lineage>
</organism>
<dbReference type="PANTHER" id="PTHR10730">
    <property type="entry name" value="PROCOLLAGEN-LYSINE,2-OXOGLUTARATE 5-DIOXYGENASE/GLYCOSYLTRANSFERASE 25 FAMILY MEMBER"/>
    <property type="match status" value="1"/>
</dbReference>
<comment type="similarity">
    <text evidence="1">Belongs to the glycosyltransferase 25 family.</text>
</comment>
<dbReference type="PANTHER" id="PTHR10730:SF53">
    <property type="entry name" value="GLYCOSYLTRANSFERASE 25 FAMILY MEMBER"/>
    <property type="match status" value="1"/>
</dbReference>
<reference evidence="7" key="1">
    <citation type="submission" date="2025-08" db="UniProtKB">
        <authorList>
            <consortium name="RefSeq"/>
        </authorList>
    </citation>
    <scope>IDENTIFICATION</scope>
</reference>
<keyword evidence="3" id="KW-0808">Transferase</keyword>
<dbReference type="GeneID" id="112052911"/>
<keyword evidence="2" id="KW-0328">Glycosyltransferase</keyword>
<evidence type="ECO:0000259" key="5">
    <source>
        <dbReference type="Pfam" id="PF01755"/>
    </source>
</evidence>
<dbReference type="SUPFAM" id="SSF53448">
    <property type="entry name" value="Nucleotide-diphospho-sugar transferases"/>
    <property type="match status" value="1"/>
</dbReference>
<protein>
    <submittedName>
        <fullName evidence="7">Glycosyltransferase 25 family member isoform X1</fullName>
    </submittedName>
</protein>
<dbReference type="Gene3D" id="3.90.550.10">
    <property type="entry name" value="Spore Coat Polysaccharide Biosynthesis Protein SpsA, Chain A"/>
    <property type="match status" value="1"/>
</dbReference>
<evidence type="ECO:0000313" key="7">
    <source>
        <dbReference type="RefSeq" id="XP_052746765.1"/>
    </source>
</evidence>
<dbReference type="CDD" id="cd00761">
    <property type="entry name" value="Glyco_tranf_GTA_type"/>
    <property type="match status" value="1"/>
</dbReference>
<keyword evidence="6" id="KW-1185">Reference proteome</keyword>
<dbReference type="InterPro" id="IPR050757">
    <property type="entry name" value="Collagen_mod_GT25"/>
</dbReference>
<evidence type="ECO:0000256" key="2">
    <source>
        <dbReference type="ARBA" id="ARBA00022676"/>
    </source>
</evidence>
<evidence type="ECO:0000256" key="4">
    <source>
        <dbReference type="SAM" id="MobiDB-lite"/>
    </source>
</evidence>
<sequence length="572" mass="65455">MEGLYFSQFFVIVIICVSYFSSCVVGSDFLPPKLPTIGISVLVRNKAPALPYFLSSLLEQNYPKSRLYIRFYCDHSSDNSLEILQHFVEEFGFLYHATYIVADETSPALYEDESTPVLWSPKRFEHVIELREEALEFARRQWADYIFMLDADVFLTERETLQLLVEQRLPIAAPMLQSEGAYSNFWCAVTEEFYYERCDDYHSILDREKDFLDCHTVPMVHSAVLVSLASELSDQLSYTRGAGYSGPVDDTVLFARKAASLGIPMHVCNTHAFGYVPKPPASSSGLSAELLERDSLLNVKLQAIARGAPLPLVPTLRRHVLYPPKDTLGCSKIFMINLERRTERRQLMELSFLELGLDVELVKAVDARNLSDEILRKLDVRLMPEYEDPYHKRPIKAGEIGCFLSHYNIWKEIVRSGHELSMILEDDVRFVPYFRLRLRGVLRELSGHGYDLLYLGRKILADSGERPVTAHTTRPLYSYWTLGYLLTLRGARKLLGGNPLQNMLPVDEYLPIMFDQHPNDTWKSHFPRRDLRALSASPLLLHPTHYTGMPGYLSDTEDSPVVSADPLHRSDL</sequence>
<gene>
    <name evidence="7" type="primary">LOC112052911</name>
</gene>
<feature type="domain" description="Glycosyl transferase family 25" evidence="5">
    <location>
        <begin position="332"/>
        <end position="508"/>
    </location>
</feature>
<dbReference type="CDD" id="cd06532">
    <property type="entry name" value="Glyco_transf_25"/>
    <property type="match status" value="1"/>
</dbReference>
<dbReference type="Pfam" id="PF01755">
    <property type="entry name" value="Glyco_transf_25"/>
    <property type="match status" value="1"/>
</dbReference>
<evidence type="ECO:0000256" key="3">
    <source>
        <dbReference type="ARBA" id="ARBA00022679"/>
    </source>
</evidence>
<accession>A0ABM3M5L6</accession>
<dbReference type="RefSeq" id="XP_052746765.1">
    <property type="nucleotide sequence ID" value="XM_052890805.1"/>
</dbReference>